<dbReference type="EMBL" id="CP092418">
    <property type="protein sequence ID" value="USD19909.1"/>
    <property type="molecule type" value="Genomic_DNA"/>
</dbReference>
<reference evidence="2" key="1">
    <citation type="submission" date="2022-02" db="EMBL/GenBank/DDBJ databases">
        <title>Coral-associated bacteria.</title>
        <authorList>
            <person name="Tang K."/>
            <person name="Wang X."/>
        </authorList>
    </citation>
    <scope>NUCLEOTIDE SEQUENCE</scope>
    <source>
        <strain evidence="2">SCSIO 43006</strain>
    </source>
</reference>
<accession>A0ABY4V6M2</accession>
<gene>
    <name evidence="2" type="ORF">MJO52_12560</name>
</gene>
<name>A0ABY4V6M2_9GAMM</name>
<protein>
    <submittedName>
        <fullName evidence="2">Uncharacterized protein</fullName>
    </submittedName>
</protein>
<feature type="signal peptide" evidence="1">
    <location>
        <begin position="1"/>
        <end position="19"/>
    </location>
</feature>
<keyword evidence="3" id="KW-1185">Reference proteome</keyword>
<feature type="chain" id="PRO_5047233391" evidence="1">
    <location>
        <begin position="20"/>
        <end position="130"/>
    </location>
</feature>
<evidence type="ECO:0000256" key="1">
    <source>
        <dbReference type="SAM" id="SignalP"/>
    </source>
</evidence>
<keyword evidence="1" id="KW-0732">Signal</keyword>
<evidence type="ECO:0000313" key="3">
    <source>
        <dbReference type="Proteomes" id="UP001055658"/>
    </source>
</evidence>
<evidence type="ECO:0000313" key="2">
    <source>
        <dbReference type="EMBL" id="USD19909.1"/>
    </source>
</evidence>
<organism evidence="2 3">
    <name type="scientific">Microbulbifer variabilis</name>
    <dbReference type="NCBI Taxonomy" id="266805"/>
    <lineage>
        <taxon>Bacteria</taxon>
        <taxon>Pseudomonadati</taxon>
        <taxon>Pseudomonadota</taxon>
        <taxon>Gammaproteobacteria</taxon>
        <taxon>Cellvibrionales</taxon>
        <taxon>Microbulbiferaceae</taxon>
        <taxon>Microbulbifer</taxon>
    </lineage>
</organism>
<dbReference type="Proteomes" id="UP001055658">
    <property type="component" value="Chromosome"/>
</dbReference>
<proteinExistence type="predicted"/>
<dbReference type="RefSeq" id="WP_252082000.1">
    <property type="nucleotide sequence ID" value="NZ_CP092418.1"/>
</dbReference>
<sequence>MKNLGLIATLMLASVPVSASDSLDICLVTGHPASDIKYEKIQRIKIGKNSYGSVTDVLQVFADKADALGANAVINYVGSQRFGFWPWRFVRPVVRGEAVKLYFSNGQTCRDIGGATVREVIKTNKEPHHI</sequence>